<dbReference type="EMBL" id="JAHQIW010006940">
    <property type="protein sequence ID" value="KAJ1371248.1"/>
    <property type="molecule type" value="Genomic_DNA"/>
</dbReference>
<gene>
    <name evidence="2" type="ORF">KIN20_033162</name>
</gene>
<evidence type="ECO:0000313" key="2">
    <source>
        <dbReference type="EMBL" id="KAJ1371248.1"/>
    </source>
</evidence>
<dbReference type="AlphaFoldDB" id="A0AAD5R7J7"/>
<dbReference type="Proteomes" id="UP001196413">
    <property type="component" value="Unassembled WGS sequence"/>
</dbReference>
<protein>
    <submittedName>
        <fullName evidence="2">Uncharacterized protein</fullName>
    </submittedName>
</protein>
<feature type="compositionally biased region" description="Basic and acidic residues" evidence="1">
    <location>
        <begin position="61"/>
        <end position="72"/>
    </location>
</feature>
<keyword evidence="3" id="KW-1185">Reference proteome</keyword>
<organism evidence="2 3">
    <name type="scientific">Parelaphostrongylus tenuis</name>
    <name type="common">Meningeal worm</name>
    <dbReference type="NCBI Taxonomy" id="148309"/>
    <lineage>
        <taxon>Eukaryota</taxon>
        <taxon>Metazoa</taxon>
        <taxon>Ecdysozoa</taxon>
        <taxon>Nematoda</taxon>
        <taxon>Chromadorea</taxon>
        <taxon>Rhabditida</taxon>
        <taxon>Rhabditina</taxon>
        <taxon>Rhabditomorpha</taxon>
        <taxon>Strongyloidea</taxon>
        <taxon>Metastrongylidae</taxon>
        <taxon>Parelaphostrongylus</taxon>
    </lineage>
</organism>
<comment type="caution">
    <text evidence="2">The sequence shown here is derived from an EMBL/GenBank/DDBJ whole genome shotgun (WGS) entry which is preliminary data.</text>
</comment>
<name>A0AAD5R7J7_PARTN</name>
<sequence length="72" mass="8046">MHKEPSTRSSVQRLKDMCPGEQRFDPPLSFAPGDTNLKDPVTSTLPPSHLASRQRKAACRQIDREEVDRTGA</sequence>
<reference evidence="2" key="1">
    <citation type="submission" date="2021-06" db="EMBL/GenBank/DDBJ databases">
        <title>Parelaphostrongylus tenuis whole genome reference sequence.</title>
        <authorList>
            <person name="Garwood T.J."/>
            <person name="Larsen P.A."/>
            <person name="Fountain-Jones N.M."/>
            <person name="Garbe J.R."/>
            <person name="Macchietto M.G."/>
            <person name="Kania S.A."/>
            <person name="Gerhold R.W."/>
            <person name="Richards J.E."/>
            <person name="Wolf T.M."/>
        </authorList>
    </citation>
    <scope>NUCLEOTIDE SEQUENCE</scope>
    <source>
        <strain evidence="2">MNPRO001-30</strain>
        <tissue evidence="2">Meninges</tissue>
    </source>
</reference>
<feature type="region of interest" description="Disordered" evidence="1">
    <location>
        <begin position="1"/>
        <end position="72"/>
    </location>
</feature>
<evidence type="ECO:0000313" key="3">
    <source>
        <dbReference type="Proteomes" id="UP001196413"/>
    </source>
</evidence>
<accession>A0AAD5R7J7</accession>
<proteinExistence type="predicted"/>
<feature type="compositionally biased region" description="Basic and acidic residues" evidence="1">
    <location>
        <begin position="13"/>
        <end position="24"/>
    </location>
</feature>
<evidence type="ECO:0000256" key="1">
    <source>
        <dbReference type="SAM" id="MobiDB-lite"/>
    </source>
</evidence>